<dbReference type="InterPro" id="IPR013783">
    <property type="entry name" value="Ig-like_fold"/>
</dbReference>
<evidence type="ECO:0000313" key="13">
    <source>
        <dbReference type="EMBL" id="GAA4841785.1"/>
    </source>
</evidence>
<dbReference type="SMART" id="SM00636">
    <property type="entry name" value="Glyco_18"/>
    <property type="match status" value="1"/>
</dbReference>
<dbReference type="Pfam" id="PF02839">
    <property type="entry name" value="CBM_5_12"/>
    <property type="match status" value="1"/>
</dbReference>
<dbReference type="Gene3D" id="3.20.20.80">
    <property type="entry name" value="Glycosidases"/>
    <property type="match status" value="1"/>
</dbReference>
<dbReference type="Pfam" id="PF17957">
    <property type="entry name" value="Big_7"/>
    <property type="match status" value="1"/>
</dbReference>
<keyword evidence="6" id="KW-0146">Chitin degradation</keyword>
<comment type="catalytic activity">
    <reaction evidence="1">
        <text>Random endo-hydrolysis of N-acetyl-beta-D-glucosaminide (1-&gt;4)-beta-linkages in chitin and chitodextrins.</text>
        <dbReference type="EC" id="3.2.1.14"/>
    </reaction>
</comment>
<dbReference type="InterPro" id="IPR017853">
    <property type="entry name" value="GH"/>
</dbReference>
<feature type="signal peptide" evidence="10">
    <location>
        <begin position="1"/>
        <end position="30"/>
    </location>
</feature>
<dbReference type="Pfam" id="PF00704">
    <property type="entry name" value="Glyco_hydro_18"/>
    <property type="match status" value="1"/>
</dbReference>
<feature type="chain" id="PRO_5045825570" description="chitinase" evidence="10">
    <location>
        <begin position="31"/>
        <end position="788"/>
    </location>
</feature>
<feature type="domain" description="GH18" evidence="12">
    <location>
        <begin position="279"/>
        <end position="560"/>
    </location>
</feature>
<dbReference type="InterPro" id="IPR001579">
    <property type="entry name" value="Glyco_hydro_18_chit_AS"/>
</dbReference>
<organism evidence="13 14">
    <name type="scientific">Algivirga pacifica</name>
    <dbReference type="NCBI Taxonomy" id="1162670"/>
    <lineage>
        <taxon>Bacteria</taxon>
        <taxon>Pseudomonadati</taxon>
        <taxon>Bacteroidota</taxon>
        <taxon>Cytophagia</taxon>
        <taxon>Cytophagales</taxon>
        <taxon>Flammeovirgaceae</taxon>
        <taxon>Algivirga</taxon>
    </lineage>
</organism>
<comment type="similarity">
    <text evidence="2">Belongs to the glycosyl hydrolase 18 family. Chitinase class II subfamily.</text>
</comment>
<dbReference type="InterPro" id="IPR011583">
    <property type="entry name" value="Chitinase_II/V-like_cat"/>
</dbReference>
<evidence type="ECO:0000256" key="1">
    <source>
        <dbReference type="ARBA" id="ARBA00000822"/>
    </source>
</evidence>
<dbReference type="CDD" id="cd12215">
    <property type="entry name" value="ChiC_BD"/>
    <property type="match status" value="1"/>
</dbReference>
<comment type="caution">
    <text evidence="13">The sequence shown here is derived from an EMBL/GenBank/DDBJ whole genome shotgun (WGS) entry which is preliminary data.</text>
</comment>
<evidence type="ECO:0000259" key="11">
    <source>
        <dbReference type="PROSITE" id="PS50825"/>
    </source>
</evidence>
<evidence type="ECO:0000256" key="6">
    <source>
        <dbReference type="ARBA" id="ARBA00023024"/>
    </source>
</evidence>
<dbReference type="EC" id="3.2.1.14" evidence="3"/>
<dbReference type="EMBL" id="BAABJX010000043">
    <property type="protein sequence ID" value="GAA4841785.1"/>
    <property type="molecule type" value="Genomic_DNA"/>
</dbReference>
<evidence type="ECO:0000259" key="12">
    <source>
        <dbReference type="PROSITE" id="PS51910"/>
    </source>
</evidence>
<accession>A0ABP9DFB7</accession>
<dbReference type="InterPro" id="IPR003610">
    <property type="entry name" value="CBM5/12"/>
</dbReference>
<keyword evidence="5 9" id="KW-0378">Hydrolase</keyword>
<dbReference type="NCBIfam" id="TIGR04183">
    <property type="entry name" value="Por_Secre_tail"/>
    <property type="match status" value="1"/>
</dbReference>
<dbReference type="SMART" id="SM00495">
    <property type="entry name" value="ChtBD3"/>
    <property type="match status" value="1"/>
</dbReference>
<dbReference type="InterPro" id="IPR026444">
    <property type="entry name" value="Secre_tail"/>
</dbReference>
<evidence type="ECO:0000256" key="7">
    <source>
        <dbReference type="ARBA" id="ARBA00023277"/>
    </source>
</evidence>
<dbReference type="SUPFAM" id="SSF49299">
    <property type="entry name" value="PKD domain"/>
    <property type="match status" value="3"/>
</dbReference>
<dbReference type="InterPro" id="IPR036573">
    <property type="entry name" value="CBM_sf_5/12"/>
</dbReference>
<dbReference type="Pfam" id="PF18962">
    <property type="entry name" value="Por_Secre_tail"/>
    <property type="match status" value="1"/>
</dbReference>
<dbReference type="Gene3D" id="2.60.40.10">
    <property type="entry name" value="Immunoglobulins"/>
    <property type="match status" value="3"/>
</dbReference>
<keyword evidence="7" id="KW-0119">Carbohydrate metabolism</keyword>
<dbReference type="Proteomes" id="UP001500298">
    <property type="component" value="Unassembled WGS sequence"/>
</dbReference>
<name>A0ABP9DFB7_9BACT</name>
<dbReference type="InterPro" id="IPR035986">
    <property type="entry name" value="PKD_dom_sf"/>
</dbReference>
<evidence type="ECO:0000256" key="5">
    <source>
        <dbReference type="ARBA" id="ARBA00022801"/>
    </source>
</evidence>
<proteinExistence type="inferred from homology"/>
<keyword evidence="8 9" id="KW-0326">Glycosidase</keyword>
<gene>
    <name evidence="13" type="ORF">GCM10023331_28440</name>
</gene>
<dbReference type="SUPFAM" id="SSF51445">
    <property type="entry name" value="(Trans)glycosidases"/>
    <property type="match status" value="1"/>
</dbReference>
<feature type="domain" description="HYR" evidence="11">
    <location>
        <begin position="558"/>
        <end position="651"/>
    </location>
</feature>
<dbReference type="PROSITE" id="PS50825">
    <property type="entry name" value="HYR"/>
    <property type="match status" value="1"/>
</dbReference>
<keyword evidence="4" id="KW-0677">Repeat</keyword>
<protein>
    <recommendedName>
        <fullName evidence="3">chitinase</fullName>
        <ecNumber evidence="3">3.2.1.14</ecNumber>
    </recommendedName>
</protein>
<dbReference type="SUPFAM" id="SSF51055">
    <property type="entry name" value="Carbohydrate binding domain"/>
    <property type="match status" value="1"/>
</dbReference>
<evidence type="ECO:0000256" key="4">
    <source>
        <dbReference type="ARBA" id="ARBA00022737"/>
    </source>
</evidence>
<keyword evidence="6" id="KW-0624">Polysaccharide degradation</keyword>
<keyword evidence="10" id="KW-0732">Signal</keyword>
<dbReference type="SMART" id="SM00089">
    <property type="entry name" value="PKD"/>
    <property type="match status" value="3"/>
</dbReference>
<evidence type="ECO:0000256" key="2">
    <source>
        <dbReference type="ARBA" id="ARBA00009121"/>
    </source>
</evidence>
<reference evidence="14" key="1">
    <citation type="journal article" date="2019" name="Int. J. Syst. Evol. Microbiol.">
        <title>The Global Catalogue of Microorganisms (GCM) 10K type strain sequencing project: providing services to taxonomists for standard genome sequencing and annotation.</title>
        <authorList>
            <consortium name="The Broad Institute Genomics Platform"/>
            <consortium name="The Broad Institute Genome Sequencing Center for Infectious Disease"/>
            <person name="Wu L."/>
            <person name="Ma J."/>
        </authorList>
    </citation>
    <scope>NUCLEOTIDE SEQUENCE [LARGE SCALE GENOMIC DNA]</scope>
    <source>
        <strain evidence="14">JCM 18326</strain>
    </source>
</reference>
<evidence type="ECO:0000256" key="9">
    <source>
        <dbReference type="RuleBase" id="RU000489"/>
    </source>
</evidence>
<dbReference type="PROSITE" id="PS01095">
    <property type="entry name" value="GH18_1"/>
    <property type="match status" value="1"/>
</dbReference>
<evidence type="ECO:0000256" key="8">
    <source>
        <dbReference type="ARBA" id="ARBA00023295"/>
    </source>
</evidence>
<dbReference type="InterPro" id="IPR022409">
    <property type="entry name" value="PKD/Chitinase_dom"/>
</dbReference>
<dbReference type="InterPro" id="IPR050314">
    <property type="entry name" value="Glycosyl_Hydrlase_18"/>
</dbReference>
<sequence length="788" mass="83115">MKMNNYNPGGIVLMAITSFLLLVNITIVHAANCDGVPNYAPYPEIYMSGDRVVHEGILYESLADNLYNVTPGTADHWWKPLGTCDGGSTDTPPTVSFTAPTNTIFTQETFASISISIAVSDDNSVASSSITVDGITTSGTSATFTPSAYGDYVVTASATDDAGQSTTATLTITVLEPDVVVDNPPTVSFTAPTNTTITQDTFAPISISIQVSDDNIVASSSITVDGATTSGTSASFTPSAYGDYVVTASATDDAQQSSTATLTITVKEPTVVSPPSDEFLIVGYLPDYRLGAVNSIDFSKLTHVVFFSLQPNTSDLTTYAPLSAGALSGLQNLVTKAHAAGAKVTIALGGWGKSQGFSQIAADPALRVAFTSSVMDFVTQYDLDGVDLDWEYPASNEGANFKALMQGFADALQPQGKILTMAVAAYGSNAAGKAVAADVVDYIHLMTYDGGDHGTMAQAQQSIDFWTGYAPASKLVLGVPFYGRNSGNSAATYADLLAQGASPDANTHNGYYYNGRPMMVDKVNLAAERGTSGIMIWELGQDAFDDRSLLTTIYDAAAQLQPACESNCPPQVSINSPSGTIQADLPYTLTIDATASDPDGTVNAITYAVNGNTISGNSYIVNTYGQYAITVTATDNDGNTSVAESTITIEEVPLCDLEAWDPSVAYQGGHEVSYEGRVYRAKWWTRGDIPSSSEEWADMGACGSARFAQSFTAESISVYPNPFQTSLTIQLSGLEEGIVSLVALNGKTIFTSKIKGQVQIDTNTLQKGLYILQVKTNTSSVMKKIIKQ</sequence>
<evidence type="ECO:0000256" key="10">
    <source>
        <dbReference type="SAM" id="SignalP"/>
    </source>
</evidence>
<dbReference type="InterPro" id="IPR003410">
    <property type="entry name" value="HYR_dom"/>
</dbReference>
<keyword evidence="14" id="KW-1185">Reference proteome</keyword>
<dbReference type="CDD" id="cd00146">
    <property type="entry name" value="PKD"/>
    <property type="match status" value="1"/>
</dbReference>
<dbReference type="PANTHER" id="PTHR11177:SF317">
    <property type="entry name" value="CHITINASE 12-RELATED"/>
    <property type="match status" value="1"/>
</dbReference>
<dbReference type="InterPro" id="IPR001223">
    <property type="entry name" value="Glyco_hydro18_cat"/>
</dbReference>
<dbReference type="PROSITE" id="PS51910">
    <property type="entry name" value="GH18_2"/>
    <property type="match status" value="1"/>
</dbReference>
<dbReference type="PANTHER" id="PTHR11177">
    <property type="entry name" value="CHITINASE"/>
    <property type="match status" value="1"/>
</dbReference>
<dbReference type="RefSeq" id="WP_345372909.1">
    <property type="nucleotide sequence ID" value="NZ_BAABJX010000043.1"/>
</dbReference>
<evidence type="ECO:0000256" key="3">
    <source>
        <dbReference type="ARBA" id="ARBA00012729"/>
    </source>
</evidence>
<dbReference type="Gene3D" id="3.40.5.30">
    <property type="entry name" value="(Trans)glycosidases - domain 2"/>
    <property type="match status" value="1"/>
</dbReference>
<dbReference type="Gene3D" id="2.10.10.20">
    <property type="entry name" value="Carbohydrate-binding module superfamily 5/12"/>
    <property type="match status" value="2"/>
</dbReference>
<evidence type="ECO:0000313" key="14">
    <source>
        <dbReference type="Proteomes" id="UP001500298"/>
    </source>
</evidence>
<dbReference type="CDD" id="cd11304">
    <property type="entry name" value="Cadherin_repeat"/>
    <property type="match status" value="1"/>
</dbReference>